<evidence type="ECO:0000313" key="9">
    <source>
        <dbReference type="EMBL" id="MDE4908870.1"/>
    </source>
</evidence>
<evidence type="ECO:0000256" key="7">
    <source>
        <dbReference type="ARBA" id="ARBA00023211"/>
    </source>
</evidence>
<proteinExistence type="inferred from homology"/>
<keyword evidence="7 8" id="KW-0464">Manganese</keyword>
<evidence type="ECO:0000256" key="5">
    <source>
        <dbReference type="ARBA" id="ARBA00023065"/>
    </source>
</evidence>
<evidence type="ECO:0000256" key="1">
    <source>
        <dbReference type="ARBA" id="ARBA00022448"/>
    </source>
</evidence>
<keyword evidence="1 8" id="KW-0813">Transport</keyword>
<gene>
    <name evidence="8" type="primary">mntP</name>
    <name evidence="9" type="ORF">L0665_09655</name>
</gene>
<feature type="transmembrane region" description="Helical" evidence="8">
    <location>
        <begin position="38"/>
        <end position="58"/>
    </location>
</feature>
<dbReference type="AlphaFoldDB" id="A0A9Q4KR85"/>
<evidence type="ECO:0000256" key="2">
    <source>
        <dbReference type="ARBA" id="ARBA00022475"/>
    </source>
</evidence>
<name>A0A9Q4KR85_9EURY</name>
<comment type="caution">
    <text evidence="9">The sequence shown here is derived from an EMBL/GenBank/DDBJ whole genome shotgun (WGS) entry which is preliminary data.</text>
</comment>
<keyword evidence="6 8" id="KW-0472">Membrane</keyword>
<feature type="transmembrane region" description="Helical" evidence="8">
    <location>
        <begin position="161"/>
        <end position="179"/>
    </location>
</feature>
<evidence type="ECO:0000256" key="3">
    <source>
        <dbReference type="ARBA" id="ARBA00022692"/>
    </source>
</evidence>
<comment type="function">
    <text evidence="8">Probably functions as a manganese efflux pump.</text>
</comment>
<keyword evidence="4 8" id="KW-1133">Transmembrane helix</keyword>
<comment type="similarity">
    <text evidence="8">Belongs to the MntP (TC 9.B.29) family.</text>
</comment>
<dbReference type="PANTHER" id="PTHR35529:SF1">
    <property type="entry name" value="MANGANESE EFFLUX PUMP MNTP-RELATED"/>
    <property type="match status" value="1"/>
</dbReference>
<dbReference type="InterPro" id="IPR003810">
    <property type="entry name" value="Mntp/YtaF"/>
</dbReference>
<organism evidence="9 10">
    <name type="scientific">Methanogenium marinum</name>
    <dbReference type="NCBI Taxonomy" id="348610"/>
    <lineage>
        <taxon>Archaea</taxon>
        <taxon>Methanobacteriati</taxon>
        <taxon>Methanobacteriota</taxon>
        <taxon>Stenosarchaea group</taxon>
        <taxon>Methanomicrobia</taxon>
        <taxon>Methanomicrobiales</taxon>
        <taxon>Methanomicrobiaceae</taxon>
        <taxon>Methanogenium</taxon>
    </lineage>
</organism>
<feature type="transmembrane region" description="Helical" evidence="8">
    <location>
        <begin position="6"/>
        <end position="26"/>
    </location>
</feature>
<dbReference type="EMBL" id="JAKELO010000002">
    <property type="protein sequence ID" value="MDE4908870.1"/>
    <property type="molecule type" value="Genomic_DNA"/>
</dbReference>
<keyword evidence="3 8" id="KW-0812">Transmembrane</keyword>
<sequence length="180" mass="18199">MQAFELLIIAIGLAMDAFAVSVSAGITTRRSLAKTGIMAAAVFGGFQGGMAILGWYAGSAVSSFLADFGPLIAFLILAGIGIKMIYESQEEGTGESPIETLPALIIMGIATSIDALFAGMGIALLGEAVLIPAIAIGAVTAILSFAGVFAGRRIGHLIGEYAEIAGGVILVGIGLKILLL</sequence>
<evidence type="ECO:0000313" key="10">
    <source>
        <dbReference type="Proteomes" id="UP001143747"/>
    </source>
</evidence>
<accession>A0A9Q4KR85</accession>
<feature type="transmembrane region" description="Helical" evidence="8">
    <location>
        <begin position="64"/>
        <end position="82"/>
    </location>
</feature>
<reference evidence="9" key="1">
    <citation type="submission" date="2022-01" db="EMBL/GenBank/DDBJ databases">
        <title>Draft genome of Methanogenium marinum DSM 15558.</title>
        <authorList>
            <person name="Chen S.-C."/>
            <person name="You Y.-T."/>
        </authorList>
    </citation>
    <scope>NUCLEOTIDE SEQUENCE</scope>
    <source>
        <strain evidence="9">DSM 15558</strain>
    </source>
</reference>
<dbReference type="RefSeq" id="WP_274925482.1">
    <property type="nucleotide sequence ID" value="NZ_JAKELO010000002.1"/>
</dbReference>
<dbReference type="Proteomes" id="UP001143747">
    <property type="component" value="Unassembled WGS sequence"/>
</dbReference>
<dbReference type="PANTHER" id="PTHR35529">
    <property type="entry name" value="MANGANESE EFFLUX PUMP MNTP-RELATED"/>
    <property type="match status" value="1"/>
</dbReference>
<keyword evidence="5 8" id="KW-0406">Ion transport</keyword>
<feature type="transmembrane region" description="Helical" evidence="8">
    <location>
        <begin position="129"/>
        <end position="149"/>
    </location>
</feature>
<comment type="subcellular location">
    <subcellularLocation>
        <location evidence="8">Cell membrane</location>
        <topology evidence="8">Multi-pass membrane protein</topology>
    </subcellularLocation>
</comment>
<dbReference type="InterPro" id="IPR022929">
    <property type="entry name" value="Put_MntP"/>
</dbReference>
<dbReference type="Pfam" id="PF02659">
    <property type="entry name" value="Mntp"/>
    <property type="match status" value="1"/>
</dbReference>
<evidence type="ECO:0000256" key="8">
    <source>
        <dbReference type="HAMAP-Rule" id="MF_01521"/>
    </source>
</evidence>
<dbReference type="GO" id="GO:0005384">
    <property type="term" value="F:manganese ion transmembrane transporter activity"/>
    <property type="evidence" value="ECO:0007669"/>
    <property type="project" value="UniProtKB-UniRule"/>
</dbReference>
<feature type="transmembrane region" description="Helical" evidence="8">
    <location>
        <begin position="103"/>
        <end position="123"/>
    </location>
</feature>
<keyword evidence="2 8" id="KW-1003">Cell membrane</keyword>
<dbReference type="GO" id="GO:0005886">
    <property type="term" value="C:plasma membrane"/>
    <property type="evidence" value="ECO:0007669"/>
    <property type="project" value="UniProtKB-SubCell"/>
</dbReference>
<protein>
    <recommendedName>
        <fullName evidence="8">Putative manganese efflux pump MntP</fullName>
    </recommendedName>
</protein>
<dbReference type="HAMAP" id="MF_01521">
    <property type="entry name" value="MntP_pump"/>
    <property type="match status" value="1"/>
</dbReference>
<evidence type="ECO:0000256" key="6">
    <source>
        <dbReference type="ARBA" id="ARBA00023136"/>
    </source>
</evidence>
<evidence type="ECO:0000256" key="4">
    <source>
        <dbReference type="ARBA" id="ARBA00022989"/>
    </source>
</evidence>
<keyword evidence="10" id="KW-1185">Reference proteome</keyword>